<dbReference type="Pfam" id="PF20557">
    <property type="entry name" value="DnaT_2"/>
    <property type="match status" value="2"/>
</dbReference>
<reference evidence="2" key="2">
    <citation type="submission" date="2021-08" db="EMBL/GenBank/DDBJ databases">
        <authorList>
            <person name="Tani A."/>
            <person name="Ola A."/>
            <person name="Ogura Y."/>
            <person name="Katsura K."/>
            <person name="Hayashi T."/>
        </authorList>
    </citation>
    <scope>NUCLEOTIDE SEQUENCE</scope>
    <source>
        <strain evidence="2">DSM 17168</strain>
    </source>
</reference>
<name>A0ABQ4SDT1_9HYPH</name>
<evidence type="ECO:0000313" key="2">
    <source>
        <dbReference type="EMBL" id="GJE00556.1"/>
    </source>
</evidence>
<comment type="caution">
    <text evidence="2">The sequence shown here is derived from an EMBL/GenBank/DDBJ whole genome shotgun (WGS) entry which is preliminary data.</text>
</comment>
<accession>A0ABQ4SDT1</accession>
<dbReference type="InterPro" id="IPR046787">
    <property type="entry name" value="DnaT_2"/>
</dbReference>
<keyword evidence="3" id="KW-1185">Reference proteome</keyword>
<evidence type="ECO:0000313" key="3">
    <source>
        <dbReference type="Proteomes" id="UP001055153"/>
    </source>
</evidence>
<gene>
    <name evidence="2" type="ORF">GMJLKIPL_2479</name>
</gene>
<protein>
    <recommendedName>
        <fullName evidence="1">Putative DnaT-like domain-containing protein</fullName>
    </recommendedName>
</protein>
<dbReference type="RefSeq" id="WP_238235442.1">
    <property type="nucleotide sequence ID" value="NZ_BPQQ01000028.1"/>
</dbReference>
<feature type="domain" description="Putative DnaT-like" evidence="1">
    <location>
        <begin position="2"/>
        <end position="81"/>
    </location>
</feature>
<feature type="domain" description="Putative DnaT-like" evidence="1">
    <location>
        <begin position="109"/>
        <end position="193"/>
    </location>
</feature>
<dbReference type="Proteomes" id="UP001055153">
    <property type="component" value="Unassembled WGS sequence"/>
</dbReference>
<sequence length="193" mass="20570">MLIVENGTGLPDAESYVSVAEACAYHLARRNDAWLDPEVPDEFREAALVRATAFIDATYRDRFPGYRVQGRVQALEWPRVSAFTLVPDNGRSAAFLPGQDPLFRSGVDAIPSTEIPREVVAAVCEAALRELTEPGSLSPDLERGGAIKRLAAGSVEIEYAGGAPASTTFQAIGLALASLLLPANPYSGRAVRG</sequence>
<proteinExistence type="predicted"/>
<organism evidence="2 3">
    <name type="scientific">Methylobacterium isbiliense</name>
    <dbReference type="NCBI Taxonomy" id="315478"/>
    <lineage>
        <taxon>Bacteria</taxon>
        <taxon>Pseudomonadati</taxon>
        <taxon>Pseudomonadota</taxon>
        <taxon>Alphaproteobacteria</taxon>
        <taxon>Hyphomicrobiales</taxon>
        <taxon>Methylobacteriaceae</taxon>
        <taxon>Methylobacterium</taxon>
    </lineage>
</organism>
<dbReference type="EMBL" id="BPQQ01000028">
    <property type="protein sequence ID" value="GJE00556.1"/>
    <property type="molecule type" value="Genomic_DNA"/>
</dbReference>
<reference evidence="2" key="1">
    <citation type="journal article" date="2021" name="Front. Microbiol.">
        <title>Comprehensive Comparative Genomics and Phenotyping of Methylobacterium Species.</title>
        <authorList>
            <person name="Alessa O."/>
            <person name="Ogura Y."/>
            <person name="Fujitani Y."/>
            <person name="Takami H."/>
            <person name="Hayashi T."/>
            <person name="Sahin N."/>
            <person name="Tani A."/>
        </authorList>
    </citation>
    <scope>NUCLEOTIDE SEQUENCE</scope>
    <source>
        <strain evidence="2">DSM 17168</strain>
    </source>
</reference>
<evidence type="ECO:0000259" key="1">
    <source>
        <dbReference type="Pfam" id="PF20557"/>
    </source>
</evidence>